<dbReference type="GO" id="GO:0004475">
    <property type="term" value="F:mannose-1-phosphate guanylyltransferase (GTP) activity"/>
    <property type="evidence" value="ECO:0007669"/>
    <property type="project" value="UniProtKB-EC"/>
</dbReference>
<dbReference type="Proteomes" id="UP000035054">
    <property type="component" value="Unassembled WGS sequence"/>
</dbReference>
<proteinExistence type="predicted"/>
<keyword evidence="2" id="KW-0808">Transferase</keyword>
<dbReference type="AlphaFoldDB" id="A0A6N3X9M6"/>
<gene>
    <name evidence="2" type="primary">cpsB</name>
    <name evidence="2" type="ORF">TH68_02090</name>
</gene>
<dbReference type="SUPFAM" id="SSF53448">
    <property type="entry name" value="Nucleotide-diphospho-sugar transferases"/>
    <property type="match status" value="1"/>
</dbReference>
<dbReference type="EMBL" id="JXUO01000065">
    <property type="protein sequence ID" value="KKZ15123.1"/>
    <property type="molecule type" value="Genomic_DNA"/>
</dbReference>
<comment type="caution">
    <text evidence="2">The sequence shown here is derived from an EMBL/GenBank/DDBJ whole genome shotgun (WGS) entry which is preliminary data.</text>
</comment>
<dbReference type="PANTHER" id="PTHR46390">
    <property type="entry name" value="MANNOSE-1-PHOSPHATE GUANYLYLTRANSFERASE"/>
    <property type="match status" value="1"/>
</dbReference>
<accession>A0A6N3X9M6</accession>
<feature type="non-terminal residue" evidence="2">
    <location>
        <position position="133"/>
    </location>
</feature>
<dbReference type="GO" id="GO:0009298">
    <property type="term" value="P:GDP-mannose biosynthetic process"/>
    <property type="evidence" value="ECO:0007669"/>
    <property type="project" value="TreeGrafter"/>
</dbReference>
<name>A0A6N3X9M6_9SYNE</name>
<dbReference type="Pfam" id="PF00483">
    <property type="entry name" value="NTP_transferase"/>
    <property type="match status" value="1"/>
</dbReference>
<dbReference type="Gene3D" id="3.90.550.10">
    <property type="entry name" value="Spore Coat Polysaccharide Biosynthesis Protein SpsA, Chain A"/>
    <property type="match status" value="1"/>
</dbReference>
<dbReference type="EC" id="2.7.7.13" evidence="2"/>
<evidence type="ECO:0000259" key="1">
    <source>
        <dbReference type="Pfam" id="PF00483"/>
    </source>
</evidence>
<dbReference type="PANTHER" id="PTHR46390:SF1">
    <property type="entry name" value="MANNOSE-1-PHOSPHATE GUANYLYLTRANSFERASE"/>
    <property type="match status" value="1"/>
</dbReference>
<evidence type="ECO:0000313" key="3">
    <source>
        <dbReference type="Proteomes" id="UP000035054"/>
    </source>
</evidence>
<dbReference type="InterPro" id="IPR005835">
    <property type="entry name" value="NTP_transferase_dom"/>
</dbReference>
<reference evidence="2 3" key="1">
    <citation type="submission" date="2015-01" db="EMBL/GenBank/DDBJ databases">
        <title>Lifestyle Evolution in Cyanobacterial Symbionts of Sponges.</title>
        <authorList>
            <person name="Burgsdorf I."/>
            <person name="Slaby B.M."/>
            <person name="Handley K.M."/>
            <person name="Haber M."/>
            <person name="Blom J."/>
            <person name="Marshall C.W."/>
            <person name="Gilbert J.A."/>
            <person name="Hentschel U."/>
            <person name="Steindler L."/>
        </authorList>
    </citation>
    <scope>NUCLEOTIDE SEQUENCE [LARGE SCALE GENOMIC DNA]</scope>
    <source>
        <strain evidence="2">142</strain>
    </source>
</reference>
<protein>
    <submittedName>
        <fullName evidence="2">Mannose-1-phosphate guanyltransferase</fullName>
        <ecNumber evidence="2">2.7.7.13</ecNumber>
    </submittedName>
</protein>
<dbReference type="InterPro" id="IPR029044">
    <property type="entry name" value="Nucleotide-diphossugar_trans"/>
</dbReference>
<dbReference type="InterPro" id="IPR051161">
    <property type="entry name" value="Mannose-6P_isomerase_type2"/>
</dbReference>
<evidence type="ECO:0000313" key="2">
    <source>
        <dbReference type="EMBL" id="KKZ15123.1"/>
    </source>
</evidence>
<organism evidence="2 3">
    <name type="scientific">Candidatus Synechococcus spongiarum 142</name>
    <dbReference type="NCBI Taxonomy" id="1608213"/>
    <lineage>
        <taxon>Bacteria</taxon>
        <taxon>Bacillati</taxon>
        <taxon>Cyanobacteriota</taxon>
        <taxon>Cyanophyceae</taxon>
        <taxon>Synechococcales</taxon>
        <taxon>Synechococcaceae</taxon>
        <taxon>Synechococcus</taxon>
    </lineage>
</organism>
<keyword evidence="2" id="KW-0548">Nucleotidyltransferase</keyword>
<sequence>MAPPTAVIPVVLCGGVGTRLWPLSRSAYPKQFLSLVGSHTMLQQTILRLVGLPGLQPPLLVCNKAHRFIAAEQMGATNVEPAAILLEPVGRNTAPAVAVASLQAMAADQDDALLLVLAADHAIADAEAFRATI</sequence>
<feature type="domain" description="Nucleotidyl transferase" evidence="1">
    <location>
        <begin position="9"/>
        <end position="128"/>
    </location>
</feature>